<reference evidence="2 3" key="1">
    <citation type="submission" date="2018-05" db="EMBL/GenBank/DDBJ databases">
        <title>Genomic Encyclopedia of Type Strains, Phase IV (KMG-IV): sequencing the most valuable type-strain genomes for metagenomic binning, comparative biology and taxonomic classification.</title>
        <authorList>
            <person name="Goeker M."/>
        </authorList>
    </citation>
    <scope>NUCLEOTIDE SEQUENCE [LARGE SCALE GENOMIC DNA]</scope>
    <source>
        <strain evidence="2 3">DSM 22999</strain>
    </source>
</reference>
<dbReference type="Pfam" id="PF02613">
    <property type="entry name" value="Nitrate_red_del"/>
    <property type="match status" value="1"/>
</dbReference>
<dbReference type="AlphaFoldDB" id="A0A2U0T6P1"/>
<dbReference type="Gene3D" id="1.10.3480.10">
    <property type="entry name" value="TorD-like"/>
    <property type="match status" value="1"/>
</dbReference>
<name>A0A2U0T6P1_9PAST</name>
<dbReference type="PANTHER" id="PTHR34227">
    <property type="entry name" value="CHAPERONE PROTEIN YCDY"/>
    <property type="match status" value="1"/>
</dbReference>
<dbReference type="InterPro" id="IPR036411">
    <property type="entry name" value="TorD-like_sf"/>
</dbReference>
<dbReference type="SUPFAM" id="SSF89155">
    <property type="entry name" value="TorD-like"/>
    <property type="match status" value="1"/>
</dbReference>
<evidence type="ECO:0000256" key="1">
    <source>
        <dbReference type="ARBA" id="ARBA00023186"/>
    </source>
</evidence>
<dbReference type="Proteomes" id="UP000245909">
    <property type="component" value="Unassembled WGS sequence"/>
</dbReference>
<dbReference type="NCBIfam" id="NF008632">
    <property type="entry name" value="PRK11621.1"/>
    <property type="match status" value="1"/>
</dbReference>
<keyword evidence="3" id="KW-1185">Reference proteome</keyword>
<dbReference type="OrthoDB" id="3174863at2"/>
<comment type="caution">
    <text evidence="2">The sequence shown here is derived from an EMBL/GenBank/DDBJ whole genome shotgun (WGS) entry which is preliminary data.</text>
</comment>
<dbReference type="InterPro" id="IPR050289">
    <property type="entry name" value="TorD/DmsD_chaperones"/>
</dbReference>
<keyword evidence="1" id="KW-0143">Chaperone</keyword>
<dbReference type="RefSeq" id="WP_116631833.1">
    <property type="nucleotide sequence ID" value="NZ_QENU01000006.1"/>
</dbReference>
<dbReference type="PIRSF" id="PIRSF004690">
    <property type="entry name" value="DmsD"/>
    <property type="match status" value="1"/>
</dbReference>
<sequence length="196" mass="22251">MTEVQQWIATTGRLLGAIFYYEPSTEQVRPIIHFFHQPNWADEWGVDVNSEIQTLLKAEPTEEQFQALFLGPNDLPAPPWSSVYLDPEGVIFGNSLLALREFLSTNQIAALGKQGEPEDHFGLMLMLAAYIAETKPEILNEYLSQHLLPWGSHFLRLFAQNANAPFYQGIALLAQETLAIWQDELGVSVKDVQFYR</sequence>
<accession>A0A2U0T6P1</accession>
<evidence type="ECO:0000313" key="2">
    <source>
        <dbReference type="EMBL" id="PVX39265.1"/>
    </source>
</evidence>
<dbReference type="InterPro" id="IPR020945">
    <property type="entry name" value="DMSO/NO3_reduct_chaperone"/>
</dbReference>
<evidence type="ECO:0000313" key="3">
    <source>
        <dbReference type="Proteomes" id="UP000245909"/>
    </source>
</evidence>
<protein>
    <submittedName>
        <fullName evidence="2">TorA maturation chaperone TorD</fullName>
    </submittedName>
</protein>
<gene>
    <name evidence="2" type="ORF">C8D76_10687</name>
</gene>
<organism evidence="2 3">
    <name type="scientific">Alitibacter langaaensis DSM 22999</name>
    <dbReference type="NCBI Taxonomy" id="1122935"/>
    <lineage>
        <taxon>Bacteria</taxon>
        <taxon>Pseudomonadati</taxon>
        <taxon>Pseudomonadota</taxon>
        <taxon>Gammaproteobacteria</taxon>
        <taxon>Pasteurellales</taxon>
        <taxon>Pasteurellaceae</taxon>
        <taxon>Alitibacter</taxon>
    </lineage>
</organism>
<dbReference type="PANTHER" id="PTHR34227:SF13">
    <property type="entry name" value="TAT PROOFREADING CHAPERONE DMSD-RELATED"/>
    <property type="match status" value="1"/>
</dbReference>
<dbReference type="EMBL" id="QENU01000006">
    <property type="protein sequence ID" value="PVX39265.1"/>
    <property type="molecule type" value="Genomic_DNA"/>
</dbReference>
<proteinExistence type="predicted"/>
<dbReference type="InterPro" id="IPR026269">
    <property type="entry name" value="DmsD-type"/>
</dbReference>